<evidence type="ECO:0000256" key="3">
    <source>
        <dbReference type="ARBA" id="ARBA00022679"/>
    </source>
</evidence>
<dbReference type="SUPFAM" id="SSF57850">
    <property type="entry name" value="RING/U-box"/>
    <property type="match status" value="1"/>
</dbReference>
<keyword evidence="9 13" id="KW-1133">Transmembrane helix</keyword>
<comment type="caution">
    <text evidence="15">The sequence shown here is derived from an EMBL/GenBank/DDBJ whole genome shotgun (WGS) entry which is preliminary data.</text>
</comment>
<feature type="transmembrane region" description="Helical" evidence="13">
    <location>
        <begin position="21"/>
        <end position="41"/>
    </location>
</feature>
<keyword evidence="5" id="KW-0479">Metal-binding</keyword>
<proteinExistence type="inferred from homology"/>
<keyword evidence="10 13" id="KW-0472">Membrane</keyword>
<dbReference type="Pfam" id="PF13639">
    <property type="entry name" value="zf-RING_2"/>
    <property type="match status" value="1"/>
</dbReference>
<dbReference type="Gene3D" id="3.30.40.10">
    <property type="entry name" value="Zinc/RING finger domain, C3HC4 (zinc finger)"/>
    <property type="match status" value="1"/>
</dbReference>
<evidence type="ECO:0000256" key="8">
    <source>
        <dbReference type="ARBA" id="ARBA00022833"/>
    </source>
</evidence>
<dbReference type="AlphaFoldDB" id="A0A2U1NZD1"/>
<organism evidence="15 16">
    <name type="scientific">Artemisia annua</name>
    <name type="common">Sweet wormwood</name>
    <dbReference type="NCBI Taxonomy" id="35608"/>
    <lineage>
        <taxon>Eukaryota</taxon>
        <taxon>Viridiplantae</taxon>
        <taxon>Streptophyta</taxon>
        <taxon>Embryophyta</taxon>
        <taxon>Tracheophyta</taxon>
        <taxon>Spermatophyta</taxon>
        <taxon>Magnoliopsida</taxon>
        <taxon>eudicotyledons</taxon>
        <taxon>Gunneridae</taxon>
        <taxon>Pentapetalae</taxon>
        <taxon>asterids</taxon>
        <taxon>campanulids</taxon>
        <taxon>Asterales</taxon>
        <taxon>Asteraceae</taxon>
        <taxon>Asteroideae</taxon>
        <taxon>Anthemideae</taxon>
        <taxon>Artemisiinae</taxon>
        <taxon>Artemisia</taxon>
    </lineage>
</organism>
<dbReference type="SMART" id="SM00184">
    <property type="entry name" value="RING"/>
    <property type="match status" value="1"/>
</dbReference>
<keyword evidence="4 13" id="KW-0812">Transmembrane</keyword>
<dbReference type="EMBL" id="PKPP01001929">
    <property type="protein sequence ID" value="PWA78869.1"/>
    <property type="molecule type" value="Genomic_DNA"/>
</dbReference>
<evidence type="ECO:0000259" key="14">
    <source>
        <dbReference type="PROSITE" id="PS50089"/>
    </source>
</evidence>
<gene>
    <name evidence="15" type="ORF">CTI12_AA127930</name>
</gene>
<comment type="pathway">
    <text evidence="2">Protein modification; protein ubiquitination.</text>
</comment>
<evidence type="ECO:0000256" key="11">
    <source>
        <dbReference type="ARBA" id="ARBA00024209"/>
    </source>
</evidence>
<dbReference type="CDD" id="cd16461">
    <property type="entry name" value="RING-H2_EL5-like"/>
    <property type="match status" value="1"/>
</dbReference>
<keyword evidence="6 12" id="KW-0863">Zinc-finger</keyword>
<accession>A0A2U1NZD1</accession>
<evidence type="ECO:0000256" key="5">
    <source>
        <dbReference type="ARBA" id="ARBA00022723"/>
    </source>
</evidence>
<evidence type="ECO:0000256" key="1">
    <source>
        <dbReference type="ARBA" id="ARBA00004167"/>
    </source>
</evidence>
<evidence type="ECO:0000256" key="4">
    <source>
        <dbReference type="ARBA" id="ARBA00022692"/>
    </source>
</evidence>
<dbReference type="Proteomes" id="UP000245207">
    <property type="component" value="Unassembled WGS sequence"/>
</dbReference>
<comment type="subcellular location">
    <subcellularLocation>
        <location evidence="1">Membrane</location>
        <topology evidence="1">Single-pass membrane protein</topology>
    </subcellularLocation>
</comment>
<evidence type="ECO:0000256" key="9">
    <source>
        <dbReference type="ARBA" id="ARBA00022989"/>
    </source>
</evidence>
<dbReference type="OrthoDB" id="8062037at2759"/>
<feature type="domain" description="RING-type" evidence="14">
    <location>
        <begin position="61"/>
        <end position="103"/>
    </location>
</feature>
<dbReference type="PROSITE" id="PS50089">
    <property type="entry name" value="ZF_RING_2"/>
    <property type="match status" value="1"/>
</dbReference>
<keyword evidence="8" id="KW-0862">Zinc</keyword>
<sequence>MEDDHINLVISKLSTTISMILNNKSNIFMAIFAVVILHRILKTINHHLQFPTFKASKPIYCAVCLHDVEKGQRYRRLPQCRHCFHVTCVDTWLQSRSTCPLCRNQIPIHLLPRKQEKEPSFWYLFVYFSVKAIKVKLESSLNKMMLFEVGGIIGL</sequence>
<name>A0A2U1NZD1_ARTAN</name>
<dbReference type="PANTHER" id="PTHR45768">
    <property type="entry name" value="E3 UBIQUITIN-PROTEIN LIGASE RNF13-LIKE"/>
    <property type="match status" value="1"/>
</dbReference>
<keyword evidence="16" id="KW-1185">Reference proteome</keyword>
<keyword evidence="3" id="KW-0808">Transferase</keyword>
<evidence type="ECO:0000256" key="7">
    <source>
        <dbReference type="ARBA" id="ARBA00022786"/>
    </source>
</evidence>
<keyword evidence="7" id="KW-0833">Ubl conjugation pathway</keyword>
<dbReference type="GO" id="GO:0016020">
    <property type="term" value="C:membrane"/>
    <property type="evidence" value="ECO:0007669"/>
    <property type="project" value="UniProtKB-SubCell"/>
</dbReference>
<dbReference type="PANTHER" id="PTHR45768:SF18">
    <property type="entry name" value="RING-H2 FINGER PROTEIN ATL47-RELATED"/>
    <property type="match status" value="1"/>
</dbReference>
<evidence type="ECO:0000256" key="2">
    <source>
        <dbReference type="ARBA" id="ARBA00004906"/>
    </source>
</evidence>
<comment type="similarity">
    <text evidence="11">Belongs to the RING-type zinc finger family. ATL subfamily.</text>
</comment>
<dbReference type="InterPro" id="IPR013083">
    <property type="entry name" value="Znf_RING/FYVE/PHD"/>
</dbReference>
<evidence type="ECO:0000313" key="16">
    <source>
        <dbReference type="Proteomes" id="UP000245207"/>
    </source>
</evidence>
<dbReference type="UniPathway" id="UPA00143"/>
<dbReference type="GO" id="GO:0016740">
    <property type="term" value="F:transferase activity"/>
    <property type="evidence" value="ECO:0007669"/>
    <property type="project" value="UniProtKB-KW"/>
</dbReference>
<evidence type="ECO:0000256" key="10">
    <source>
        <dbReference type="ARBA" id="ARBA00023136"/>
    </source>
</evidence>
<dbReference type="GO" id="GO:0008270">
    <property type="term" value="F:zinc ion binding"/>
    <property type="evidence" value="ECO:0007669"/>
    <property type="project" value="UniProtKB-KW"/>
</dbReference>
<evidence type="ECO:0000256" key="6">
    <source>
        <dbReference type="ARBA" id="ARBA00022771"/>
    </source>
</evidence>
<evidence type="ECO:0000256" key="12">
    <source>
        <dbReference type="PROSITE-ProRule" id="PRU00175"/>
    </source>
</evidence>
<evidence type="ECO:0000313" key="15">
    <source>
        <dbReference type="EMBL" id="PWA78869.1"/>
    </source>
</evidence>
<reference evidence="15 16" key="1">
    <citation type="journal article" date="2018" name="Mol. Plant">
        <title>The genome of Artemisia annua provides insight into the evolution of Asteraceae family and artemisinin biosynthesis.</title>
        <authorList>
            <person name="Shen Q."/>
            <person name="Zhang L."/>
            <person name="Liao Z."/>
            <person name="Wang S."/>
            <person name="Yan T."/>
            <person name="Shi P."/>
            <person name="Liu M."/>
            <person name="Fu X."/>
            <person name="Pan Q."/>
            <person name="Wang Y."/>
            <person name="Lv Z."/>
            <person name="Lu X."/>
            <person name="Zhang F."/>
            <person name="Jiang W."/>
            <person name="Ma Y."/>
            <person name="Chen M."/>
            <person name="Hao X."/>
            <person name="Li L."/>
            <person name="Tang Y."/>
            <person name="Lv G."/>
            <person name="Zhou Y."/>
            <person name="Sun X."/>
            <person name="Brodelius P.E."/>
            <person name="Rose J.K.C."/>
            <person name="Tang K."/>
        </authorList>
    </citation>
    <scope>NUCLEOTIDE SEQUENCE [LARGE SCALE GENOMIC DNA]</scope>
    <source>
        <strain evidence="16">cv. Huhao1</strain>
        <tissue evidence="15">Leaf</tissue>
    </source>
</reference>
<dbReference type="GO" id="GO:0016567">
    <property type="term" value="P:protein ubiquitination"/>
    <property type="evidence" value="ECO:0007669"/>
    <property type="project" value="UniProtKB-UniPathway"/>
</dbReference>
<evidence type="ECO:0000256" key="13">
    <source>
        <dbReference type="SAM" id="Phobius"/>
    </source>
</evidence>
<protein>
    <submittedName>
        <fullName evidence="15">Zinc finger, RING/FYVE/PHD-type</fullName>
    </submittedName>
</protein>
<dbReference type="InterPro" id="IPR001841">
    <property type="entry name" value="Znf_RING"/>
</dbReference>